<name>A0A3S3UPE3_9RHOB</name>
<evidence type="ECO:0008006" key="3">
    <source>
        <dbReference type="Google" id="ProtNLM"/>
    </source>
</evidence>
<organism evidence="1 2">
    <name type="scientific">Falsigemmobacter intermedius</name>
    <dbReference type="NCBI Taxonomy" id="1553448"/>
    <lineage>
        <taxon>Bacteria</taxon>
        <taxon>Pseudomonadati</taxon>
        <taxon>Pseudomonadota</taxon>
        <taxon>Alphaproteobacteria</taxon>
        <taxon>Rhodobacterales</taxon>
        <taxon>Paracoccaceae</taxon>
        <taxon>Falsigemmobacter</taxon>
    </lineage>
</organism>
<proteinExistence type="predicted"/>
<keyword evidence="2" id="KW-1185">Reference proteome</keyword>
<protein>
    <recommendedName>
        <fullName evidence="3">HTH OST-type domain-containing protein</fullName>
    </recommendedName>
</protein>
<comment type="caution">
    <text evidence="1">The sequence shown here is derived from an EMBL/GenBank/DDBJ whole genome shotgun (WGS) entry which is preliminary data.</text>
</comment>
<reference evidence="1 2" key="1">
    <citation type="journal article" date="2015" name="Int. J. Syst. Evol. Microbiol.">
        <title>Gemmobacter intermedius sp. nov., isolated from a white stork (Ciconia ciconia).</title>
        <authorList>
            <person name="Kampfer P."/>
            <person name="Jerzak L."/>
            <person name="Wilharm G."/>
            <person name="Golke J."/>
            <person name="Busse H.J."/>
            <person name="Glaeser S.P."/>
        </authorList>
    </citation>
    <scope>NUCLEOTIDE SEQUENCE [LARGE SCALE GENOMIC DNA]</scope>
    <source>
        <strain evidence="1 2">119/4</strain>
    </source>
</reference>
<gene>
    <name evidence="1" type="ORF">EP867_16540</name>
</gene>
<dbReference type="AlphaFoldDB" id="A0A3S3UPE3"/>
<dbReference type="OrthoDB" id="571278at2"/>
<sequence>MSEQTFTDHNDLQRQVAELLGRCIIRLQRFELSLKYLLTTADIEVEASSSGTMRQRHRLQGDQDTLGRLIGKLLGSFILPDKPGFREIPDGGAAGHIRARWYVVATPQDHQRLSEDLADLLSLRNYLVHHFLADKDLREIDDCKNALSELTAAEAKIVAQSSYIAELIGDHDRCRAAMQEQLSQAPLRAMIAGGPIVWEYADIVADLREAERKLSRDGWTRLRDAVAFIAQMKPEQTPENYRCRSWPQVLDESRQFEVKKSKEGGIFFRSGI</sequence>
<dbReference type="EMBL" id="SBLC01000039">
    <property type="protein sequence ID" value="RWY38196.1"/>
    <property type="molecule type" value="Genomic_DNA"/>
</dbReference>
<dbReference type="RefSeq" id="WP_128490577.1">
    <property type="nucleotide sequence ID" value="NZ_JBHLXB010000027.1"/>
</dbReference>
<dbReference type="Proteomes" id="UP000287168">
    <property type="component" value="Unassembled WGS sequence"/>
</dbReference>
<accession>A0A3S3UPE3</accession>
<evidence type="ECO:0000313" key="2">
    <source>
        <dbReference type="Proteomes" id="UP000287168"/>
    </source>
</evidence>
<evidence type="ECO:0000313" key="1">
    <source>
        <dbReference type="EMBL" id="RWY38196.1"/>
    </source>
</evidence>